<dbReference type="GO" id="GO:0140664">
    <property type="term" value="F:ATP-dependent DNA damage sensor activity"/>
    <property type="evidence" value="ECO:0007669"/>
    <property type="project" value="InterPro"/>
</dbReference>
<dbReference type="Pfam" id="PF00488">
    <property type="entry name" value="MutS_V"/>
    <property type="match status" value="1"/>
</dbReference>
<feature type="transmembrane region" description="Helical" evidence="4">
    <location>
        <begin position="52"/>
        <end position="69"/>
    </location>
</feature>
<dbReference type="Gene3D" id="3.40.50.300">
    <property type="entry name" value="P-loop containing nucleotide triphosphate hydrolases"/>
    <property type="match status" value="1"/>
</dbReference>
<evidence type="ECO:0000259" key="5">
    <source>
        <dbReference type="SMART" id="SM00534"/>
    </source>
</evidence>
<proteinExistence type="predicted"/>
<dbReference type="GO" id="GO:0006298">
    <property type="term" value="P:mismatch repair"/>
    <property type="evidence" value="ECO:0007669"/>
    <property type="project" value="InterPro"/>
</dbReference>
<dbReference type="InterPro" id="IPR027417">
    <property type="entry name" value="P-loop_NTPase"/>
</dbReference>
<feature type="domain" description="DNA mismatch repair proteins mutS family" evidence="5">
    <location>
        <begin position="419"/>
        <end position="594"/>
    </location>
</feature>
<dbReference type="RefSeq" id="WP_091833340.1">
    <property type="nucleotide sequence ID" value="NZ_FNZK01000016.1"/>
</dbReference>
<feature type="transmembrane region" description="Helical" evidence="4">
    <location>
        <begin position="325"/>
        <end position="345"/>
    </location>
</feature>
<evidence type="ECO:0000256" key="1">
    <source>
        <dbReference type="ARBA" id="ARBA00022741"/>
    </source>
</evidence>
<dbReference type="STRING" id="84035.SAMN05660742_11655"/>
<accession>A0A1H7BEI3</accession>
<evidence type="ECO:0000256" key="3">
    <source>
        <dbReference type="ARBA" id="ARBA00023125"/>
    </source>
</evidence>
<dbReference type="Proteomes" id="UP000199662">
    <property type="component" value="Unassembled WGS sequence"/>
</dbReference>
<dbReference type="SUPFAM" id="SSF52540">
    <property type="entry name" value="P-loop containing nucleoside triphosphate hydrolases"/>
    <property type="match status" value="1"/>
</dbReference>
<feature type="transmembrane region" description="Helical" evidence="4">
    <location>
        <begin position="28"/>
        <end position="46"/>
    </location>
</feature>
<keyword evidence="1" id="KW-0547">Nucleotide-binding</keyword>
<dbReference type="SUPFAM" id="SSF48334">
    <property type="entry name" value="DNA repair protein MutS, domain III"/>
    <property type="match status" value="1"/>
</dbReference>
<keyword evidence="2" id="KW-0067">ATP-binding</keyword>
<dbReference type="CDD" id="cd03283">
    <property type="entry name" value="ABC_MutS-like"/>
    <property type="match status" value="1"/>
</dbReference>
<dbReference type="GO" id="GO:0030983">
    <property type="term" value="F:mismatched DNA binding"/>
    <property type="evidence" value="ECO:0007669"/>
    <property type="project" value="InterPro"/>
</dbReference>
<keyword evidence="4" id="KW-0472">Membrane</keyword>
<feature type="transmembrane region" description="Helical" evidence="4">
    <location>
        <begin position="235"/>
        <end position="256"/>
    </location>
</feature>
<dbReference type="InterPro" id="IPR036187">
    <property type="entry name" value="DNA_mismatch_repair_MutS_sf"/>
</dbReference>
<evidence type="ECO:0000256" key="2">
    <source>
        <dbReference type="ARBA" id="ARBA00022840"/>
    </source>
</evidence>
<feature type="transmembrane region" description="Helical" evidence="4">
    <location>
        <begin position="207"/>
        <end position="229"/>
    </location>
</feature>
<dbReference type="GO" id="GO:0005524">
    <property type="term" value="F:ATP binding"/>
    <property type="evidence" value="ECO:0007669"/>
    <property type="project" value="UniProtKB-KW"/>
</dbReference>
<sequence length="595" mass="67772">MKIDYFKNSLAKAHLDEKVCLDRINRITFLRFAAFCSMIIIWAFGYDQQNRLCYFLAMLCLGYFVYLIKSQQKLKNTQRLLKSRQTVLQQYLDRFSKNWHAFTENGKEYLTEYTTQAKDLDLLGSASLYQYICAAYTAYGKQKLSHALLDAPQTPTSIKKRQQAVSDLARKQDLSIDLQVLLNLLPAKQSTLADSEKFLNQIEATEAYAGPVLKFFISVLPILTVLSLVCGELGIFSWQIGLIFLFVQFSLSGFFYGKNSSFLAPLSSFDQQLKMYEQIFYTIEKAAFTSPLQELQSKLTKDGGACKKIRKLYRISECAKMRGNLFFYFLANSLFLWDFQCALHFTKWKQDTAQDVRIWLDTLGEFELTLSLAVLCRIKDNYVFPTITDSNSPIVQAIDLSHVLLEENSAIANSLEINATTCIITGSNMSGKTTFLRSIGISSVLAYAGAPVCAKSFTVSPMNIFTSMRIEDDISKGISTFYAELLRIKGMVEFSKSHQPMLILIDEIFKGTNSADRIIGAAETIRKLTNPWSITFVSTHDFELCRLAESEHLPITNYHFEEYYTDNEIHFDYKLKPGQCQTTNAKYLLKMAGIL</sequence>
<evidence type="ECO:0000313" key="7">
    <source>
        <dbReference type="Proteomes" id="UP000199662"/>
    </source>
</evidence>
<dbReference type="InterPro" id="IPR000432">
    <property type="entry name" value="DNA_mismatch_repair_MutS_C"/>
</dbReference>
<dbReference type="PANTHER" id="PTHR11361">
    <property type="entry name" value="DNA MISMATCH REPAIR PROTEIN MUTS FAMILY MEMBER"/>
    <property type="match status" value="1"/>
</dbReference>
<dbReference type="SMART" id="SM00534">
    <property type="entry name" value="MUTSac"/>
    <property type="match status" value="1"/>
</dbReference>
<keyword evidence="3" id="KW-0238">DNA-binding</keyword>
<dbReference type="PANTHER" id="PTHR11361:SF99">
    <property type="entry name" value="DNA MISMATCH REPAIR PROTEIN"/>
    <property type="match status" value="1"/>
</dbReference>
<evidence type="ECO:0000313" key="6">
    <source>
        <dbReference type="EMBL" id="SEJ76093.1"/>
    </source>
</evidence>
<dbReference type="Gene3D" id="1.10.1420.10">
    <property type="match status" value="1"/>
</dbReference>
<keyword evidence="4" id="KW-0812">Transmembrane</keyword>
<protein>
    <submittedName>
        <fullName evidence="6">DNA mismatch repair ATPase MutS</fullName>
    </submittedName>
</protein>
<dbReference type="InterPro" id="IPR045076">
    <property type="entry name" value="MutS"/>
</dbReference>
<name>A0A1H7BEI3_9FIRM</name>
<dbReference type="AlphaFoldDB" id="A0A1H7BEI3"/>
<keyword evidence="7" id="KW-1185">Reference proteome</keyword>
<dbReference type="GO" id="GO:0005829">
    <property type="term" value="C:cytosol"/>
    <property type="evidence" value="ECO:0007669"/>
    <property type="project" value="TreeGrafter"/>
</dbReference>
<evidence type="ECO:0000256" key="4">
    <source>
        <dbReference type="SAM" id="Phobius"/>
    </source>
</evidence>
<gene>
    <name evidence="6" type="ORF">SAMN05660742_11655</name>
</gene>
<dbReference type="EMBL" id="FNZK01000016">
    <property type="protein sequence ID" value="SEJ76093.1"/>
    <property type="molecule type" value="Genomic_DNA"/>
</dbReference>
<organism evidence="6 7">
    <name type="scientific">Propionispira arboris</name>
    <dbReference type="NCBI Taxonomy" id="84035"/>
    <lineage>
        <taxon>Bacteria</taxon>
        <taxon>Bacillati</taxon>
        <taxon>Bacillota</taxon>
        <taxon>Negativicutes</taxon>
        <taxon>Selenomonadales</taxon>
        <taxon>Selenomonadaceae</taxon>
        <taxon>Propionispira</taxon>
    </lineage>
</organism>
<reference evidence="6 7" key="1">
    <citation type="submission" date="2016-10" db="EMBL/GenBank/DDBJ databases">
        <authorList>
            <person name="de Groot N.N."/>
        </authorList>
    </citation>
    <scope>NUCLEOTIDE SEQUENCE [LARGE SCALE GENOMIC DNA]</scope>
    <source>
        <strain evidence="6 7">DSM 2179</strain>
    </source>
</reference>
<keyword evidence="4" id="KW-1133">Transmembrane helix</keyword>